<dbReference type="CDD" id="cd00085">
    <property type="entry name" value="HNHc"/>
    <property type="match status" value="1"/>
</dbReference>
<dbReference type="PANTHER" id="PTHR33877:SF1">
    <property type="entry name" value="TYPE IV METHYL-DIRECTED RESTRICTION ENZYME ECOKMCRA"/>
    <property type="match status" value="1"/>
</dbReference>
<dbReference type="Proteomes" id="UP001289615">
    <property type="component" value="Unassembled WGS sequence"/>
</dbReference>
<feature type="domain" description="HNH nuclease" evidence="1">
    <location>
        <begin position="285"/>
        <end position="345"/>
    </location>
</feature>
<dbReference type="InterPro" id="IPR003615">
    <property type="entry name" value="HNH_nuc"/>
</dbReference>
<organism evidence="2 3">
    <name type="scientific">Lysinibacillus irui</name>
    <dbReference type="NCBI Taxonomy" id="2998077"/>
    <lineage>
        <taxon>Bacteria</taxon>
        <taxon>Bacillati</taxon>
        <taxon>Bacillota</taxon>
        <taxon>Bacilli</taxon>
        <taxon>Bacillales</taxon>
        <taxon>Bacillaceae</taxon>
        <taxon>Lysinibacillus</taxon>
    </lineage>
</organism>
<keyword evidence="2" id="KW-0255">Endonuclease</keyword>
<protein>
    <submittedName>
        <fullName evidence="2">HNH endonuclease signature motif containing protein</fullName>
    </submittedName>
</protein>
<reference evidence="2 3" key="1">
    <citation type="submission" date="2023-12" db="EMBL/GenBank/DDBJ databases">
        <title>Genome comparison identifies genes involved in endophytic behavior of Lysinibacillus irui and provides insights into its role as a plant-growth promoting bacterium.</title>
        <authorList>
            <person name="Hilario S."/>
            <person name="Matos I."/>
            <person name="Goncalves M.F.M."/>
            <person name="Pardo C.A."/>
            <person name="Santos M.J."/>
        </authorList>
    </citation>
    <scope>NUCLEOTIDE SEQUENCE [LARGE SCALE GENOMIC DNA]</scope>
    <source>
        <strain evidence="2 3">B3</strain>
    </source>
</reference>
<proteinExistence type="predicted"/>
<keyword evidence="3" id="KW-1185">Reference proteome</keyword>
<name>A0ABU5NIV0_9BACI</name>
<keyword evidence="2" id="KW-0378">Hydrolase</keyword>
<dbReference type="Pfam" id="PF01844">
    <property type="entry name" value="HNH"/>
    <property type="match status" value="1"/>
</dbReference>
<dbReference type="InterPro" id="IPR002711">
    <property type="entry name" value="HNH"/>
</dbReference>
<evidence type="ECO:0000313" key="2">
    <source>
        <dbReference type="EMBL" id="MEA0975947.1"/>
    </source>
</evidence>
<evidence type="ECO:0000259" key="1">
    <source>
        <dbReference type="SMART" id="SM00507"/>
    </source>
</evidence>
<dbReference type="EMBL" id="JAXUIA010000003">
    <property type="protein sequence ID" value="MEA0975947.1"/>
    <property type="molecule type" value="Genomic_DNA"/>
</dbReference>
<dbReference type="InterPro" id="IPR052892">
    <property type="entry name" value="NA-targeting_endonuclease"/>
</dbReference>
<comment type="caution">
    <text evidence="2">The sequence shown here is derived from an EMBL/GenBank/DDBJ whole genome shotgun (WGS) entry which is preliminary data.</text>
</comment>
<dbReference type="Gene3D" id="1.10.30.50">
    <property type="match status" value="1"/>
</dbReference>
<dbReference type="SMART" id="SM00507">
    <property type="entry name" value="HNHc"/>
    <property type="match status" value="1"/>
</dbReference>
<gene>
    <name evidence="2" type="ORF">U6C28_06500</name>
</gene>
<dbReference type="RefSeq" id="WP_322611078.1">
    <property type="nucleotide sequence ID" value="NZ_JAXLNX010000006.1"/>
</dbReference>
<dbReference type="PANTHER" id="PTHR33877">
    <property type="entry name" value="SLL1193 PROTEIN"/>
    <property type="match status" value="1"/>
</dbReference>
<keyword evidence="2" id="KW-0540">Nuclease</keyword>
<evidence type="ECO:0000313" key="3">
    <source>
        <dbReference type="Proteomes" id="UP001289615"/>
    </source>
</evidence>
<sequence>MIEHARNFILKEVDNPALNHPDLNQKIKNKVQNSKNIVNKMKKTGDLYKYLERFHNTPSPGEDEVYDEMKKLGLNTYEDILPVFYQKFNHDIDNTTVLNDFIIGKIFSSWDIAIFAKTYNVQSGIYLIPGYPDYQAIFIKATLDGGKYPNSWLIPEVELKYYLYSLKEKFDPNYKVNQAILNSNTTKTPIYVFIKNNLELTLTGIFQCIEMVSESDGSKWFRLKKINIYETTNPMTDEEYHKEIYKNIKEAQKLTSNERKELLKLVNKKPETVQIITTGFKRDPNVVAEVLEQANGICNYCKNEAPFLRATDGTPYLEVHHVIPLAKGGDDTVENAVALCPNCHRKAHFG</sequence>
<dbReference type="GO" id="GO:0004519">
    <property type="term" value="F:endonuclease activity"/>
    <property type="evidence" value="ECO:0007669"/>
    <property type="project" value="UniProtKB-KW"/>
</dbReference>
<accession>A0ABU5NIV0</accession>